<evidence type="ECO:0000313" key="2">
    <source>
        <dbReference type="EMBL" id="SEG68570.1"/>
    </source>
</evidence>
<proteinExistence type="predicted"/>
<feature type="signal peptide" evidence="1">
    <location>
        <begin position="1"/>
        <end position="25"/>
    </location>
</feature>
<gene>
    <name evidence="2" type="ORF">SAMN05421819_4260</name>
</gene>
<feature type="chain" id="PRO_5009294489" description="Type II and III secretion system protein" evidence="1">
    <location>
        <begin position="26"/>
        <end position="257"/>
    </location>
</feature>
<organism evidence="2 3">
    <name type="scientific">Bryocella elongata</name>
    <dbReference type="NCBI Taxonomy" id="863522"/>
    <lineage>
        <taxon>Bacteria</taxon>
        <taxon>Pseudomonadati</taxon>
        <taxon>Acidobacteriota</taxon>
        <taxon>Terriglobia</taxon>
        <taxon>Terriglobales</taxon>
        <taxon>Acidobacteriaceae</taxon>
        <taxon>Bryocella</taxon>
    </lineage>
</organism>
<dbReference type="OrthoDB" id="119128at2"/>
<dbReference type="RefSeq" id="WP_103935110.1">
    <property type="nucleotide sequence ID" value="NZ_FNVA01000009.1"/>
</dbReference>
<name>A0A1H6C6E3_9BACT</name>
<dbReference type="Proteomes" id="UP000236728">
    <property type="component" value="Unassembled WGS sequence"/>
</dbReference>
<evidence type="ECO:0008006" key="4">
    <source>
        <dbReference type="Google" id="ProtNLM"/>
    </source>
</evidence>
<protein>
    <recommendedName>
        <fullName evidence="4">Type II and III secretion system protein</fullName>
    </recommendedName>
</protein>
<dbReference type="EMBL" id="FNVA01000009">
    <property type="protein sequence ID" value="SEG68570.1"/>
    <property type="molecule type" value="Genomic_DNA"/>
</dbReference>
<keyword evidence="1" id="KW-0732">Signal</keyword>
<accession>A0A1H6C6E3</accession>
<evidence type="ECO:0000256" key="1">
    <source>
        <dbReference type="SAM" id="SignalP"/>
    </source>
</evidence>
<dbReference type="AlphaFoldDB" id="A0A1H6C6E3"/>
<keyword evidence="3" id="KW-1185">Reference proteome</keyword>
<evidence type="ECO:0000313" key="3">
    <source>
        <dbReference type="Proteomes" id="UP000236728"/>
    </source>
</evidence>
<sequence length="257" mass="27620">MITLATVARRTAALALAVLAPVLLAQDKPVAKEPPPHHVNCLEQTNCTLKTFYFSNSIQGNESNEIMVALRNMVDPGVRIFLVSSQNAVVVDAPPDQLLIVEKLLHDLDRPKKTYKLTYTLTDVDNGKPVGTQHFSMIVVGGQRTTLKQGSKIPVATGSYSTDHNAAQTQFTYLDVGMNFDATLDELANGVRLQSKVEESGAETSNTIAGVAEPVIRQAVLQGTAFLTPGKPVSLGAVDISGTTRRLDIVVVMDVLP</sequence>
<reference evidence="2 3" key="1">
    <citation type="submission" date="2016-10" db="EMBL/GenBank/DDBJ databases">
        <authorList>
            <person name="de Groot N.N."/>
        </authorList>
    </citation>
    <scope>NUCLEOTIDE SEQUENCE [LARGE SCALE GENOMIC DNA]</scope>
    <source>
        <strain evidence="2 3">DSM 22489</strain>
    </source>
</reference>